<dbReference type="GO" id="GO:0005886">
    <property type="term" value="C:plasma membrane"/>
    <property type="evidence" value="ECO:0007669"/>
    <property type="project" value="UniProtKB-SubCell"/>
</dbReference>
<feature type="transmembrane region" description="Helical" evidence="7">
    <location>
        <begin position="73"/>
        <end position="93"/>
    </location>
</feature>
<dbReference type="InterPro" id="IPR011701">
    <property type="entry name" value="MFS"/>
</dbReference>
<feature type="transmembrane region" description="Helical" evidence="7">
    <location>
        <begin position="246"/>
        <end position="267"/>
    </location>
</feature>
<keyword evidence="5 7" id="KW-0472">Membrane</keyword>
<accession>A0A4V3D998</accession>
<sequence length="436" mass="44803">MSIDARRDASAGRRRSDDRTNVAARDAADPPGGARAWLVWGVAAAVYFLAMFHRNGMSAAALQAQERFDVGPALLSALPMVQLAVYVVLQVPSGVLADRLGPRRSLLIGLGVMAVGVILFAVAPEIRSAVAGRVLIGAGDALVFLNVIRIGALWFPRHQYALVSALTGLTGGIGQIVSVAPLSALLRGVGWEASFLGAGAVSVLIGLLVLLAVRDHPGGHAESAHAAPVSVLESVREALSTRGPQVGMAAHAVIMVPFGVLGILWGYPLLEQGYGLSPGLTGLLLTGAAVVPMGLVPFLARLTGSRPGLRKPLGLTLSWTISLAWLAVVVWPGGLPPLEVTGAVVVASAFGAVLAPSVSFDYARDGMPAHRTGVASGLVNMSGFTSITVGVVGAGVLLDLQGADASFQLAFVPMTAVSLLAAATLTLLLRGYPKRD</sequence>
<evidence type="ECO:0000259" key="8">
    <source>
        <dbReference type="PROSITE" id="PS50850"/>
    </source>
</evidence>
<reference evidence="9 10" key="1">
    <citation type="submission" date="2019-03" db="EMBL/GenBank/DDBJ databases">
        <title>Genomic Encyclopedia of Type Strains, Phase IV (KMG-IV): sequencing the most valuable type-strain genomes for metagenomic binning, comparative biology and taxonomic classification.</title>
        <authorList>
            <person name="Goeker M."/>
        </authorList>
    </citation>
    <scope>NUCLEOTIDE SEQUENCE [LARGE SCALE GENOMIC DNA]</scope>
    <source>
        <strain evidence="9 10">DSM 46770</strain>
    </source>
</reference>
<comment type="caution">
    <text evidence="9">The sequence shown here is derived from an EMBL/GenBank/DDBJ whole genome shotgun (WGS) entry which is preliminary data.</text>
</comment>
<feature type="transmembrane region" description="Helical" evidence="7">
    <location>
        <begin position="312"/>
        <end position="334"/>
    </location>
</feature>
<dbReference type="InterPro" id="IPR036259">
    <property type="entry name" value="MFS_trans_sf"/>
</dbReference>
<feature type="transmembrane region" description="Helical" evidence="7">
    <location>
        <begin position="193"/>
        <end position="213"/>
    </location>
</feature>
<organism evidence="9 10">
    <name type="scientific">Actinorugispora endophytica</name>
    <dbReference type="NCBI Taxonomy" id="1605990"/>
    <lineage>
        <taxon>Bacteria</taxon>
        <taxon>Bacillati</taxon>
        <taxon>Actinomycetota</taxon>
        <taxon>Actinomycetes</taxon>
        <taxon>Streptosporangiales</taxon>
        <taxon>Nocardiopsidaceae</taxon>
        <taxon>Actinorugispora</taxon>
    </lineage>
</organism>
<keyword evidence="2" id="KW-0813">Transport</keyword>
<keyword evidence="4 7" id="KW-1133">Transmembrane helix</keyword>
<feature type="transmembrane region" description="Helical" evidence="7">
    <location>
        <begin position="279"/>
        <end position="300"/>
    </location>
</feature>
<feature type="transmembrane region" description="Helical" evidence="7">
    <location>
        <begin position="34"/>
        <end position="53"/>
    </location>
</feature>
<evidence type="ECO:0000256" key="4">
    <source>
        <dbReference type="ARBA" id="ARBA00022989"/>
    </source>
</evidence>
<dbReference type="Pfam" id="PF07690">
    <property type="entry name" value="MFS_1"/>
    <property type="match status" value="1"/>
</dbReference>
<dbReference type="PANTHER" id="PTHR42718:SF9">
    <property type="entry name" value="MAJOR FACILITATOR SUPERFAMILY MULTIDRUG TRANSPORTER MFSC"/>
    <property type="match status" value="1"/>
</dbReference>
<dbReference type="SUPFAM" id="SSF103473">
    <property type="entry name" value="MFS general substrate transporter"/>
    <property type="match status" value="1"/>
</dbReference>
<dbReference type="AlphaFoldDB" id="A0A4V3D998"/>
<feature type="compositionally biased region" description="Basic and acidic residues" evidence="6">
    <location>
        <begin position="1"/>
        <end position="20"/>
    </location>
</feature>
<proteinExistence type="predicted"/>
<evidence type="ECO:0000256" key="1">
    <source>
        <dbReference type="ARBA" id="ARBA00004651"/>
    </source>
</evidence>
<dbReference type="PANTHER" id="PTHR42718">
    <property type="entry name" value="MAJOR FACILITATOR SUPERFAMILY MULTIDRUG TRANSPORTER MFSC"/>
    <property type="match status" value="1"/>
</dbReference>
<feature type="transmembrane region" description="Helical" evidence="7">
    <location>
        <begin position="374"/>
        <end position="398"/>
    </location>
</feature>
<dbReference type="Gene3D" id="1.20.1250.20">
    <property type="entry name" value="MFS general substrate transporter like domains"/>
    <property type="match status" value="2"/>
</dbReference>
<evidence type="ECO:0000313" key="9">
    <source>
        <dbReference type="EMBL" id="TDQ55270.1"/>
    </source>
</evidence>
<feature type="transmembrane region" description="Helical" evidence="7">
    <location>
        <begin position="129"/>
        <end position="148"/>
    </location>
</feature>
<gene>
    <name evidence="9" type="ORF">EV190_101595</name>
</gene>
<name>A0A4V3D998_9ACTN</name>
<dbReference type="RefSeq" id="WP_133739818.1">
    <property type="nucleotide sequence ID" value="NZ_SNYN01000001.1"/>
</dbReference>
<feature type="transmembrane region" description="Helical" evidence="7">
    <location>
        <begin position="410"/>
        <end position="429"/>
    </location>
</feature>
<feature type="transmembrane region" description="Helical" evidence="7">
    <location>
        <begin position="340"/>
        <end position="362"/>
    </location>
</feature>
<evidence type="ECO:0000256" key="7">
    <source>
        <dbReference type="SAM" id="Phobius"/>
    </source>
</evidence>
<evidence type="ECO:0000313" key="10">
    <source>
        <dbReference type="Proteomes" id="UP000295281"/>
    </source>
</evidence>
<evidence type="ECO:0000256" key="2">
    <source>
        <dbReference type="ARBA" id="ARBA00022448"/>
    </source>
</evidence>
<keyword evidence="10" id="KW-1185">Reference proteome</keyword>
<dbReference type="InterPro" id="IPR020846">
    <property type="entry name" value="MFS_dom"/>
</dbReference>
<dbReference type="CDD" id="cd06174">
    <property type="entry name" value="MFS"/>
    <property type="match status" value="1"/>
</dbReference>
<comment type="subcellular location">
    <subcellularLocation>
        <location evidence="1">Cell membrane</location>
        <topology evidence="1">Multi-pass membrane protein</topology>
    </subcellularLocation>
</comment>
<evidence type="ECO:0000256" key="5">
    <source>
        <dbReference type="ARBA" id="ARBA00023136"/>
    </source>
</evidence>
<dbReference type="Proteomes" id="UP000295281">
    <property type="component" value="Unassembled WGS sequence"/>
</dbReference>
<dbReference type="EMBL" id="SNYN01000001">
    <property type="protein sequence ID" value="TDQ55270.1"/>
    <property type="molecule type" value="Genomic_DNA"/>
</dbReference>
<feature type="transmembrane region" description="Helical" evidence="7">
    <location>
        <begin position="105"/>
        <end position="123"/>
    </location>
</feature>
<feature type="transmembrane region" description="Helical" evidence="7">
    <location>
        <begin position="160"/>
        <end position="181"/>
    </location>
</feature>
<evidence type="ECO:0000256" key="6">
    <source>
        <dbReference type="SAM" id="MobiDB-lite"/>
    </source>
</evidence>
<evidence type="ECO:0000256" key="3">
    <source>
        <dbReference type="ARBA" id="ARBA00022692"/>
    </source>
</evidence>
<dbReference type="OrthoDB" id="4332123at2"/>
<feature type="region of interest" description="Disordered" evidence="6">
    <location>
        <begin position="1"/>
        <end position="30"/>
    </location>
</feature>
<protein>
    <submittedName>
        <fullName evidence="9">Sugar phosphate permease</fullName>
    </submittedName>
</protein>
<keyword evidence="3 7" id="KW-0812">Transmembrane</keyword>
<dbReference type="PROSITE" id="PS50850">
    <property type="entry name" value="MFS"/>
    <property type="match status" value="1"/>
</dbReference>
<dbReference type="GO" id="GO:0022857">
    <property type="term" value="F:transmembrane transporter activity"/>
    <property type="evidence" value="ECO:0007669"/>
    <property type="project" value="InterPro"/>
</dbReference>
<feature type="domain" description="Major facilitator superfamily (MFS) profile" evidence="8">
    <location>
        <begin position="39"/>
        <end position="433"/>
    </location>
</feature>